<evidence type="ECO:0000313" key="2">
    <source>
        <dbReference type="EMBL" id="MDN4121137.1"/>
    </source>
</evidence>
<feature type="transmembrane region" description="Helical" evidence="1">
    <location>
        <begin position="12"/>
        <end position="30"/>
    </location>
</feature>
<protein>
    <submittedName>
        <fullName evidence="2">Uncharacterized protein</fullName>
    </submittedName>
</protein>
<keyword evidence="1" id="KW-0472">Membrane</keyword>
<dbReference type="EMBL" id="JAJHNU010000001">
    <property type="protein sequence ID" value="MDN4121137.1"/>
    <property type="molecule type" value="Genomic_DNA"/>
</dbReference>
<keyword evidence="1" id="KW-1133">Transmembrane helix</keyword>
<evidence type="ECO:0000256" key="1">
    <source>
        <dbReference type="SAM" id="Phobius"/>
    </source>
</evidence>
<reference evidence="2" key="1">
    <citation type="submission" date="2021-11" db="EMBL/GenBank/DDBJ databases">
        <title>Draft genome sequence of Alcaligenes endophyticus type strain CCUG 75668T.</title>
        <authorList>
            <person name="Salva-Serra F."/>
            <person name="Duran R.E."/>
            <person name="Seeger M."/>
            <person name="Moore E.R.B."/>
            <person name="Jaen-Luchoro D."/>
        </authorList>
    </citation>
    <scope>NUCLEOTIDE SEQUENCE</scope>
    <source>
        <strain evidence="2">CCUG 75668</strain>
    </source>
</reference>
<organism evidence="2 3">
    <name type="scientific">Alcaligenes endophyticus</name>
    <dbReference type="NCBI Taxonomy" id="1929088"/>
    <lineage>
        <taxon>Bacteria</taxon>
        <taxon>Pseudomonadati</taxon>
        <taxon>Pseudomonadota</taxon>
        <taxon>Betaproteobacteria</taxon>
        <taxon>Burkholderiales</taxon>
        <taxon>Alcaligenaceae</taxon>
        <taxon>Alcaligenes</taxon>
    </lineage>
</organism>
<accession>A0ABT8EIL6</accession>
<gene>
    <name evidence="2" type="ORF">LMS43_07540</name>
</gene>
<dbReference type="Proteomes" id="UP001168613">
    <property type="component" value="Unassembled WGS sequence"/>
</dbReference>
<proteinExistence type="predicted"/>
<sequence>MSQRNDPPYWKVLSVFIGLAFIAIFIWQFPSNSAEWAAWVQAFGAVTAVGSGVLLIRHQIVKQKEMDQEKERQQRIRLIKNLKTEIKVNWERVDSGWGKLLRTACEKGNGFEMMVNVKGWPFPVYDACARDLGLIESEETRDLLIAAYVAARGLLLTMEINNELIARWEAAVREAQHVSELNPAIEGAAQRQVDAAAAILHRYGLEVKDKYEHLGKLVVEVLKIEAR</sequence>
<feature type="transmembrane region" description="Helical" evidence="1">
    <location>
        <begin position="36"/>
        <end position="56"/>
    </location>
</feature>
<comment type="caution">
    <text evidence="2">The sequence shown here is derived from an EMBL/GenBank/DDBJ whole genome shotgun (WGS) entry which is preliminary data.</text>
</comment>
<keyword evidence="3" id="KW-1185">Reference proteome</keyword>
<name>A0ABT8EIL6_9BURK</name>
<evidence type="ECO:0000313" key="3">
    <source>
        <dbReference type="Proteomes" id="UP001168613"/>
    </source>
</evidence>
<dbReference type="RefSeq" id="WP_266124767.1">
    <property type="nucleotide sequence ID" value="NZ_JAJHNU010000001.1"/>
</dbReference>
<keyword evidence="1" id="KW-0812">Transmembrane</keyword>